<dbReference type="Gene3D" id="2.30.30.40">
    <property type="entry name" value="SH3 Domains"/>
    <property type="match status" value="1"/>
</dbReference>
<evidence type="ECO:0000259" key="1">
    <source>
        <dbReference type="PROSITE" id="PS51781"/>
    </source>
</evidence>
<evidence type="ECO:0000313" key="2">
    <source>
        <dbReference type="EMBL" id="MDR7088256.1"/>
    </source>
</evidence>
<dbReference type="Proteomes" id="UP001253595">
    <property type="component" value="Unassembled WGS sequence"/>
</dbReference>
<dbReference type="InterPro" id="IPR003646">
    <property type="entry name" value="SH3-like_bac-type"/>
</dbReference>
<name>A0ABU1USU7_9GAMM</name>
<protein>
    <submittedName>
        <fullName evidence="2">Uncharacterized protein YgiM (DUF1202 family)</fullName>
    </submittedName>
</protein>
<dbReference type="Pfam" id="PF08239">
    <property type="entry name" value="SH3_3"/>
    <property type="match status" value="1"/>
</dbReference>
<feature type="domain" description="SH3b" evidence="1">
    <location>
        <begin position="47"/>
        <end position="112"/>
    </location>
</feature>
<dbReference type="RefSeq" id="WP_310067647.1">
    <property type="nucleotide sequence ID" value="NZ_JAVDVX010000001.1"/>
</dbReference>
<dbReference type="PROSITE" id="PS51781">
    <property type="entry name" value="SH3B"/>
    <property type="match status" value="1"/>
</dbReference>
<keyword evidence="3" id="KW-1185">Reference proteome</keyword>
<sequence length="270" mass="30471">MTIFGASQQQKHSRISSLIGRLFASCLLLAGQPVLAQGWFSNWFVAQEPLQVSVDEAFINVYSGPGRGYPIFHVVEREEIITLLKSRTEWIKIKTRRGIVGWIKRDDMEFTLALDGSKPEFPDSKQADYLVDRFEMGAAYGDFAGADSLTMNIGYRFTKNLSAELRYAENTGQFSDSQIIAGGILFQPFPELRASPFLSIGGGTINTYPSSTLVQTEDREDNLLQASLGTYVHITGRFFLRVEYTNHYIITSRNTNDEVNEWKVGFNVFF</sequence>
<comment type="caution">
    <text evidence="2">The sequence shown here is derived from an EMBL/GenBank/DDBJ whole genome shotgun (WGS) entry which is preliminary data.</text>
</comment>
<accession>A0ABU1USU7</accession>
<dbReference type="EMBL" id="JAVDVX010000001">
    <property type="protein sequence ID" value="MDR7088256.1"/>
    <property type="molecule type" value="Genomic_DNA"/>
</dbReference>
<proteinExistence type="predicted"/>
<gene>
    <name evidence="2" type="ORF">J2X05_000259</name>
</gene>
<dbReference type="InterPro" id="IPR011250">
    <property type="entry name" value="OMP/PagP_B-barrel"/>
</dbReference>
<dbReference type="SUPFAM" id="SSF56925">
    <property type="entry name" value="OMPA-like"/>
    <property type="match status" value="1"/>
</dbReference>
<reference evidence="2 3" key="1">
    <citation type="submission" date="2023-07" db="EMBL/GenBank/DDBJ databases">
        <title>Sorghum-associated microbial communities from plants grown in Nebraska, USA.</title>
        <authorList>
            <person name="Schachtman D."/>
        </authorList>
    </citation>
    <scope>NUCLEOTIDE SEQUENCE [LARGE SCALE GENOMIC DNA]</scope>
    <source>
        <strain evidence="2 3">BE190</strain>
    </source>
</reference>
<dbReference type="Gene3D" id="2.40.160.20">
    <property type="match status" value="1"/>
</dbReference>
<organism evidence="2 3">
    <name type="scientific">Cellvibrio fibrivorans</name>
    <dbReference type="NCBI Taxonomy" id="126350"/>
    <lineage>
        <taxon>Bacteria</taxon>
        <taxon>Pseudomonadati</taxon>
        <taxon>Pseudomonadota</taxon>
        <taxon>Gammaproteobacteria</taxon>
        <taxon>Cellvibrionales</taxon>
        <taxon>Cellvibrionaceae</taxon>
        <taxon>Cellvibrio</taxon>
    </lineage>
</organism>
<evidence type="ECO:0000313" key="3">
    <source>
        <dbReference type="Proteomes" id="UP001253595"/>
    </source>
</evidence>